<dbReference type="CDD" id="cd03249">
    <property type="entry name" value="ABC_MTABC3_MDL1_MDL2"/>
    <property type="match status" value="2"/>
</dbReference>
<comment type="subcellular location">
    <subcellularLocation>
        <location evidence="1">Membrane</location>
        <topology evidence="1">Multi-pass membrane protein</topology>
    </subcellularLocation>
</comment>
<dbReference type="FunFam" id="1.20.1560.10:FF:000009">
    <property type="entry name" value="ABC transporter B family member 1"/>
    <property type="match status" value="1"/>
</dbReference>
<evidence type="ECO:0000256" key="7">
    <source>
        <dbReference type="ARBA" id="ARBA00022741"/>
    </source>
</evidence>
<dbReference type="PROSITE" id="PS50893">
    <property type="entry name" value="ABC_TRANSPORTER_2"/>
    <property type="match status" value="2"/>
</dbReference>
<dbReference type="Pfam" id="PF00664">
    <property type="entry name" value="ABC_membrane"/>
    <property type="match status" value="2"/>
</dbReference>
<dbReference type="FunFam" id="3.40.50.300:FF:000302">
    <property type="entry name" value="ATP-binding cassette subfamily B member 5"/>
    <property type="match status" value="1"/>
</dbReference>
<keyword evidence="7" id="KW-0547">Nucleotide-binding</keyword>
<feature type="transmembrane region" description="Helical" evidence="14">
    <location>
        <begin position="872"/>
        <end position="892"/>
    </location>
</feature>
<keyword evidence="18" id="KW-1185">Reference proteome</keyword>
<dbReference type="InterPro" id="IPR027417">
    <property type="entry name" value="P-loop_NTPase"/>
</dbReference>
<evidence type="ECO:0000256" key="12">
    <source>
        <dbReference type="ARBA" id="ARBA00023180"/>
    </source>
</evidence>
<dbReference type="PANTHER" id="PTHR43394">
    <property type="entry name" value="ATP-DEPENDENT PERMEASE MDL1, MITOCHONDRIAL"/>
    <property type="match status" value="1"/>
</dbReference>
<evidence type="ECO:0000256" key="11">
    <source>
        <dbReference type="ARBA" id="ARBA00023136"/>
    </source>
</evidence>
<evidence type="ECO:0000256" key="3">
    <source>
        <dbReference type="ARBA" id="ARBA00012191"/>
    </source>
</evidence>
<dbReference type="InterPro" id="IPR011527">
    <property type="entry name" value="ABC1_TM_dom"/>
</dbReference>
<dbReference type="InterPro" id="IPR017871">
    <property type="entry name" value="ABC_transporter-like_CS"/>
</dbReference>
<feature type="domain" description="ABC transmembrane type-1" evidence="16">
    <location>
        <begin position="92"/>
        <end position="405"/>
    </location>
</feature>
<reference evidence="17 18" key="1">
    <citation type="submission" date="2024-11" db="EMBL/GenBank/DDBJ databases">
        <title>Chromosome-level genome assembly of the freshwater bivalve Anodonta woodiana.</title>
        <authorList>
            <person name="Chen X."/>
        </authorList>
    </citation>
    <scope>NUCLEOTIDE SEQUENCE [LARGE SCALE GENOMIC DNA]</scope>
    <source>
        <strain evidence="17">MN2024</strain>
        <tissue evidence="17">Gills</tissue>
    </source>
</reference>
<evidence type="ECO:0000256" key="4">
    <source>
        <dbReference type="ARBA" id="ARBA00022448"/>
    </source>
</evidence>
<comment type="caution">
    <text evidence="17">The sequence shown here is derived from an EMBL/GenBank/DDBJ whole genome shotgun (WGS) entry which is preliminary data.</text>
</comment>
<evidence type="ECO:0000259" key="16">
    <source>
        <dbReference type="PROSITE" id="PS50929"/>
    </source>
</evidence>
<feature type="domain" description="ABC transporter" evidence="15">
    <location>
        <begin position="1074"/>
        <end position="1312"/>
    </location>
</feature>
<feature type="domain" description="ABC transporter" evidence="15">
    <location>
        <begin position="440"/>
        <end position="676"/>
    </location>
</feature>
<feature type="domain" description="ABC transmembrane type-1" evidence="16">
    <location>
        <begin position="752"/>
        <end position="1028"/>
    </location>
</feature>
<feature type="transmembrane region" description="Helical" evidence="14">
    <location>
        <begin position="975"/>
        <end position="1003"/>
    </location>
</feature>
<gene>
    <name evidence="17" type="ORF">ACJMK2_023371</name>
</gene>
<dbReference type="Proteomes" id="UP001634394">
    <property type="component" value="Unassembled WGS sequence"/>
</dbReference>
<feature type="transmembrane region" description="Helical" evidence="14">
    <location>
        <begin position="748"/>
        <end position="773"/>
    </location>
</feature>
<dbReference type="GO" id="GO:0005524">
    <property type="term" value="F:ATP binding"/>
    <property type="evidence" value="ECO:0007669"/>
    <property type="project" value="UniProtKB-KW"/>
</dbReference>
<evidence type="ECO:0000256" key="14">
    <source>
        <dbReference type="SAM" id="Phobius"/>
    </source>
</evidence>
<name>A0ABD3T5B8_SINWO</name>
<evidence type="ECO:0000256" key="9">
    <source>
        <dbReference type="ARBA" id="ARBA00022967"/>
    </source>
</evidence>
<feature type="transmembrane region" description="Helical" evidence="14">
    <location>
        <begin position="160"/>
        <end position="184"/>
    </location>
</feature>
<dbReference type="CDD" id="cd18578">
    <property type="entry name" value="ABC_6TM_Pgp_ABCB1_D2_like"/>
    <property type="match status" value="1"/>
</dbReference>
<organism evidence="17 18">
    <name type="scientific">Sinanodonta woodiana</name>
    <name type="common">Chinese pond mussel</name>
    <name type="synonym">Anodonta woodiana</name>
    <dbReference type="NCBI Taxonomy" id="1069815"/>
    <lineage>
        <taxon>Eukaryota</taxon>
        <taxon>Metazoa</taxon>
        <taxon>Spiralia</taxon>
        <taxon>Lophotrochozoa</taxon>
        <taxon>Mollusca</taxon>
        <taxon>Bivalvia</taxon>
        <taxon>Autobranchia</taxon>
        <taxon>Heteroconchia</taxon>
        <taxon>Palaeoheterodonta</taxon>
        <taxon>Unionida</taxon>
        <taxon>Unionoidea</taxon>
        <taxon>Unionidae</taxon>
        <taxon>Unioninae</taxon>
        <taxon>Sinanodonta</taxon>
    </lineage>
</organism>
<dbReference type="SUPFAM" id="SSF52540">
    <property type="entry name" value="P-loop containing nucleoside triphosphate hydrolases"/>
    <property type="match status" value="2"/>
</dbReference>
<feature type="transmembrane region" description="Helical" evidence="14">
    <location>
        <begin position="382"/>
        <end position="400"/>
    </location>
</feature>
<dbReference type="InterPro" id="IPR039421">
    <property type="entry name" value="Type_1_exporter"/>
</dbReference>
<keyword evidence="11 14" id="KW-0472">Membrane</keyword>
<dbReference type="PROSITE" id="PS50929">
    <property type="entry name" value="ABC_TM1F"/>
    <property type="match status" value="2"/>
</dbReference>
<feature type="transmembrane region" description="Helical" evidence="14">
    <location>
        <begin position="793"/>
        <end position="816"/>
    </location>
</feature>
<evidence type="ECO:0000256" key="6">
    <source>
        <dbReference type="ARBA" id="ARBA00022737"/>
    </source>
</evidence>
<dbReference type="FunFam" id="3.40.50.300:FF:000479">
    <property type="entry name" value="Multidrug resistance protein 1A"/>
    <property type="match status" value="1"/>
</dbReference>
<feature type="compositionally biased region" description="Polar residues" evidence="13">
    <location>
        <begin position="713"/>
        <end position="728"/>
    </location>
</feature>
<dbReference type="PANTHER" id="PTHR43394:SF27">
    <property type="entry name" value="ATP-DEPENDENT TRANSLOCASE ABCB1-LIKE"/>
    <property type="match status" value="1"/>
</dbReference>
<feature type="transmembrane region" description="Helical" evidence="14">
    <location>
        <begin position="261"/>
        <end position="282"/>
    </location>
</feature>
<keyword evidence="6" id="KW-0677">Repeat</keyword>
<dbReference type="Gene3D" id="1.20.1560.10">
    <property type="entry name" value="ABC transporter type 1, transmembrane domain"/>
    <property type="match status" value="1"/>
</dbReference>
<comment type="similarity">
    <text evidence="2">Belongs to the ABC transporter superfamily. ABCB family. Multidrug resistance exporter (TC 3.A.1.201) subfamily.</text>
</comment>
<sequence>MKQLDLLKQSNGVSVIPGEIRAVSFHKADWSHASEHTNECVKETNDYELDLTSTEVNIRNKKPTEEKKNSQPIVGLFQLFRYADTLDVIFLIFGTIFTLGTGIAFPINLIVYGDVATGYIFNDIYKSRFANNSTNASNIAEFPYGNKYKDIFDFVLNYNYTLYFCLIGVGSLVCAYLEFVFWNISAERQINRIRKLFYQSVMRQEIGWFDTHKAGDLGNLFTQDMQNLASGLGDKTALCFQWIVTWLACYIIAIVKGWNLALATMSVVPLLAIVGALTTRWMKNMSLEELKAYSSAGAVAEEVFSAIRTVTAFNGQEKESQKFDDRLSNAHSLATRKGLILGLCTGAVWFFSFAAMAIAFWYGTELIINKELGFEPGNIITIFFSVIMGTSFLAQAFPAVETISAARAAATRVFEIIERDSDIDVTAEKGYIPKTVSGNIELKDIHFHYPSRRDVQVLKGLSLRVDVGKTVALVGSSGSGKSTVVQLIQRFYNPQQGQVLLDGRAIEDLNLKWLREQIGVVSQEPVLFATTIRENIRYGRKDVTDDEIEDAAKKSNAHEFISMFPKGYDTLVGDSGAQMSGGQKQRIAIARALVRNPKILLLDEATSALDNESESIVQMALEKAQIGRTTIVVAHRLSTIRNADIIYVLVNGQVVEQGTHSELMQKEGAYHGLVKHQEVQVVSEEKRVLDESDHDIADFPDKKVSNPVKVGQPVSQESHNTASDASNETENLPEFSIKKLIRLSAPEWYLIVVGCITAVIAGAVPPSFSFLVSEFLGVLSGESDQQMRHSTKILVAVTMGIAAFNSVVRALLLMCFTNAGANLTRRLRTMTFRAILRQDIAFFDDPSNSVGHLTTRLSNDCTMVQGATGFKISTLLESISTIIASVVIAFFYSWKLTLVTLSFMPIMIAVGTIQGRLITRFSKSDKRSVEKVGQIFFQSINNMRTVVSLTLEEIFLLKYSKINDFMQREGIKRSFVAGLFFAMSNGIVFFSYATALTYGAYLIQNENLAFKFAVRVFSVIIFGGWSIGKNSSTSQDFNKAKLATSRLFAIMERVSPIDAATNDDKKCDSFSGAIEFKNVTFHYQTRPDVNVLNGISFVVQPGETLALAGTSGCGKSTTVSLIERFYDPLYGKVLADGNDLKNLNLNWLRSQISVVSQEPTLFNVSIRENIAYGDNNRVVTMEEIIQAAKSANIHNFIYSLPLGYETNVGPRGTQLSGGQKQRIAIARALIRNPKILLLDEATSALDSESEKVVQEALNKAREGRTCIMIAHRLSTIQNADKIATVHKGGVVELGNHAELMAKRGAYYRLQNAQQRN</sequence>
<dbReference type="Gene3D" id="3.40.50.300">
    <property type="entry name" value="P-loop containing nucleotide triphosphate hydrolases"/>
    <property type="match status" value="2"/>
</dbReference>
<feature type="transmembrane region" description="Helical" evidence="14">
    <location>
        <begin position="1009"/>
        <end position="1028"/>
    </location>
</feature>
<evidence type="ECO:0000256" key="1">
    <source>
        <dbReference type="ARBA" id="ARBA00004141"/>
    </source>
</evidence>
<evidence type="ECO:0000259" key="15">
    <source>
        <dbReference type="PROSITE" id="PS50893"/>
    </source>
</evidence>
<keyword evidence="4" id="KW-0813">Transport</keyword>
<dbReference type="CDD" id="cd18577">
    <property type="entry name" value="ABC_6TM_Pgp_ABCB1_D1_like"/>
    <property type="match status" value="1"/>
</dbReference>
<dbReference type="InterPro" id="IPR036640">
    <property type="entry name" value="ABC1_TM_sf"/>
</dbReference>
<feature type="transmembrane region" description="Helical" evidence="14">
    <location>
        <begin position="88"/>
        <end position="112"/>
    </location>
</feature>
<evidence type="ECO:0000313" key="18">
    <source>
        <dbReference type="Proteomes" id="UP001634394"/>
    </source>
</evidence>
<protein>
    <recommendedName>
        <fullName evidence="3">ABC-type xenobiotic transporter</fullName>
        <ecNumber evidence="3">7.6.2.2</ecNumber>
    </recommendedName>
</protein>
<dbReference type="InterPro" id="IPR003593">
    <property type="entry name" value="AAA+_ATPase"/>
</dbReference>
<dbReference type="SMART" id="SM00382">
    <property type="entry name" value="AAA"/>
    <property type="match status" value="2"/>
</dbReference>
<evidence type="ECO:0000313" key="17">
    <source>
        <dbReference type="EMBL" id="KAL3831643.1"/>
    </source>
</evidence>
<accession>A0ABD3T5B8</accession>
<feature type="transmembrane region" description="Helical" evidence="14">
    <location>
        <begin position="339"/>
        <end position="362"/>
    </location>
</feature>
<feature type="transmembrane region" description="Helical" evidence="14">
    <location>
        <begin position="237"/>
        <end position="255"/>
    </location>
</feature>
<dbReference type="GO" id="GO:0016020">
    <property type="term" value="C:membrane"/>
    <property type="evidence" value="ECO:0007669"/>
    <property type="project" value="UniProtKB-SubCell"/>
</dbReference>
<keyword evidence="9" id="KW-1278">Translocase</keyword>
<dbReference type="FunFam" id="1.20.1560.10:FF:000018">
    <property type="entry name" value="ATP-binding cassette subfamily B member 11"/>
    <property type="match status" value="1"/>
</dbReference>
<feature type="region of interest" description="Disordered" evidence="13">
    <location>
        <begin position="696"/>
        <end position="728"/>
    </location>
</feature>
<keyword evidence="12" id="KW-0325">Glycoprotein</keyword>
<dbReference type="Pfam" id="PF00005">
    <property type="entry name" value="ABC_tran"/>
    <property type="match status" value="2"/>
</dbReference>
<feature type="transmembrane region" description="Helical" evidence="14">
    <location>
        <begin position="898"/>
        <end position="918"/>
    </location>
</feature>
<dbReference type="EMBL" id="JBJQND010000019">
    <property type="protein sequence ID" value="KAL3831643.1"/>
    <property type="molecule type" value="Genomic_DNA"/>
</dbReference>
<dbReference type="GO" id="GO:0008559">
    <property type="term" value="F:ABC-type xenobiotic transporter activity"/>
    <property type="evidence" value="ECO:0007669"/>
    <property type="project" value="UniProtKB-EC"/>
</dbReference>
<dbReference type="EC" id="7.6.2.2" evidence="3"/>
<evidence type="ECO:0000256" key="2">
    <source>
        <dbReference type="ARBA" id="ARBA00007577"/>
    </source>
</evidence>
<proteinExistence type="inferred from homology"/>
<dbReference type="InterPro" id="IPR003439">
    <property type="entry name" value="ABC_transporter-like_ATP-bd"/>
</dbReference>
<keyword evidence="8" id="KW-0067">ATP-binding</keyword>
<evidence type="ECO:0000256" key="13">
    <source>
        <dbReference type="SAM" id="MobiDB-lite"/>
    </source>
</evidence>
<evidence type="ECO:0000256" key="5">
    <source>
        <dbReference type="ARBA" id="ARBA00022692"/>
    </source>
</evidence>
<dbReference type="PROSITE" id="PS00211">
    <property type="entry name" value="ABC_TRANSPORTER_1"/>
    <property type="match status" value="2"/>
</dbReference>
<evidence type="ECO:0000256" key="10">
    <source>
        <dbReference type="ARBA" id="ARBA00022989"/>
    </source>
</evidence>
<dbReference type="SUPFAM" id="SSF90123">
    <property type="entry name" value="ABC transporter transmembrane region"/>
    <property type="match status" value="2"/>
</dbReference>
<keyword evidence="10 14" id="KW-1133">Transmembrane helix</keyword>
<evidence type="ECO:0000256" key="8">
    <source>
        <dbReference type="ARBA" id="ARBA00022840"/>
    </source>
</evidence>
<keyword evidence="5 14" id="KW-0812">Transmembrane</keyword>